<gene>
    <name evidence="3" type="ORF">MINT15_02250</name>
</gene>
<name>A0A837DHV0_9PSEU</name>
<dbReference type="Gene3D" id="3.30.1360.120">
    <property type="entry name" value="Probable tRNA modification gtpase trme, domain 1"/>
    <property type="match status" value="1"/>
</dbReference>
<dbReference type="Proteomes" id="UP000030848">
    <property type="component" value="Unassembled WGS sequence"/>
</dbReference>
<evidence type="ECO:0000313" key="3">
    <source>
        <dbReference type="EMBL" id="KHF45924.1"/>
    </source>
</evidence>
<dbReference type="InterPro" id="IPR013977">
    <property type="entry name" value="GcvT_C"/>
</dbReference>
<dbReference type="SUPFAM" id="SSF103025">
    <property type="entry name" value="Folate-binding domain"/>
    <property type="match status" value="1"/>
</dbReference>
<dbReference type="Pfam" id="PF08669">
    <property type="entry name" value="GCV_T_C"/>
    <property type="match status" value="1"/>
</dbReference>
<dbReference type="PANTHER" id="PTHR43757:SF2">
    <property type="entry name" value="AMINOMETHYLTRANSFERASE, MITOCHONDRIAL"/>
    <property type="match status" value="1"/>
</dbReference>
<dbReference type="PANTHER" id="PTHR43757">
    <property type="entry name" value="AMINOMETHYLTRANSFERASE"/>
    <property type="match status" value="1"/>
</dbReference>
<evidence type="ECO:0000259" key="2">
    <source>
        <dbReference type="Pfam" id="PF08669"/>
    </source>
</evidence>
<dbReference type="EMBL" id="JRZE01000001">
    <property type="protein sequence ID" value="KHF45924.1"/>
    <property type="molecule type" value="Genomic_DNA"/>
</dbReference>
<dbReference type="OrthoDB" id="2055370at2"/>
<sequence length="359" mass="38384">MNDTPNLTSPLRSVHPEGTVYGTVGEADVALRYSTLEQEYEAIRNRAAVFDLSGVRLIEVTGDGATEYAQRVLARDVEYLTDERCMTSLVLDAEGTVVDQVVVWGREDGLLLESSVGFGDRLLEHLRAQAGDDVTITDRTGELALFALEGPYAWGVVGRLIDAELAALPFESVVDTTWDGEEIVFARTGSTAEYGYKVIVSADSAEKLWHKAVAEAAPAGYEALELAMLEVRQPVVRHEAGSADIVEMGANWLVDITKEDFLGRDAVLAAFNAPAKRRTIGFSGGESVPEPGTPVTIGGERVGEVVHAVRSIALDAPLGLARVEPDVAAAGLTLSVGDAEVTTLTSPYITPKSWSTPII</sequence>
<dbReference type="Pfam" id="PF01571">
    <property type="entry name" value="GCV_T"/>
    <property type="match status" value="1"/>
</dbReference>
<dbReference type="RefSeq" id="WP_037307587.1">
    <property type="nucleotide sequence ID" value="NZ_CALJZO010000045.1"/>
</dbReference>
<dbReference type="InterPro" id="IPR027266">
    <property type="entry name" value="TrmE/GcvT-like"/>
</dbReference>
<feature type="domain" description="Aminomethyltransferase C-terminal" evidence="2">
    <location>
        <begin position="277"/>
        <end position="337"/>
    </location>
</feature>
<accession>A0A837DHV0</accession>
<reference evidence="3 4" key="1">
    <citation type="submission" date="2014-10" db="EMBL/GenBank/DDBJ databases">
        <title>Genome sequence of Micropolyspora internatus JCM3315.</title>
        <authorList>
            <person name="Shin S.-K."/>
            <person name="Yi H."/>
        </authorList>
    </citation>
    <scope>NUCLEOTIDE SEQUENCE [LARGE SCALE GENOMIC DNA]</scope>
    <source>
        <strain evidence="3 4">JCM 3315</strain>
    </source>
</reference>
<dbReference type="AlphaFoldDB" id="A0A837DHV0"/>
<comment type="caution">
    <text evidence="3">The sequence shown here is derived from an EMBL/GenBank/DDBJ whole genome shotgun (WGS) entry which is preliminary data.</text>
</comment>
<evidence type="ECO:0000313" key="4">
    <source>
        <dbReference type="Proteomes" id="UP000030848"/>
    </source>
</evidence>
<organism evidence="3 4">
    <name type="scientific">Saccharomonospora viridis</name>
    <dbReference type="NCBI Taxonomy" id="1852"/>
    <lineage>
        <taxon>Bacteria</taxon>
        <taxon>Bacillati</taxon>
        <taxon>Actinomycetota</taxon>
        <taxon>Actinomycetes</taxon>
        <taxon>Pseudonocardiales</taxon>
        <taxon>Pseudonocardiaceae</taxon>
        <taxon>Saccharomonospora</taxon>
    </lineage>
</organism>
<protein>
    <submittedName>
        <fullName evidence="3">Glycine cleavage system protein T</fullName>
    </submittedName>
</protein>
<feature type="domain" description="GCVT N-terminal" evidence="1">
    <location>
        <begin position="17"/>
        <end position="258"/>
    </location>
</feature>
<dbReference type="SUPFAM" id="SSF101790">
    <property type="entry name" value="Aminomethyltransferase beta-barrel domain"/>
    <property type="match status" value="1"/>
</dbReference>
<dbReference type="InterPro" id="IPR006222">
    <property type="entry name" value="GCVT_N"/>
</dbReference>
<dbReference type="InterPro" id="IPR028896">
    <property type="entry name" value="GcvT/YgfZ/DmdA"/>
</dbReference>
<dbReference type="PIRSF" id="PIRSF006487">
    <property type="entry name" value="GcvT"/>
    <property type="match status" value="1"/>
</dbReference>
<dbReference type="InterPro" id="IPR029043">
    <property type="entry name" value="GcvT/YgfZ_C"/>
</dbReference>
<evidence type="ECO:0000259" key="1">
    <source>
        <dbReference type="Pfam" id="PF01571"/>
    </source>
</evidence>
<proteinExistence type="predicted"/>